<proteinExistence type="predicted"/>
<dbReference type="AlphaFoldDB" id="A0A6A7BV53"/>
<dbReference type="Proteomes" id="UP000799421">
    <property type="component" value="Unassembled WGS sequence"/>
</dbReference>
<keyword evidence="3" id="KW-1185">Reference proteome</keyword>
<evidence type="ECO:0000313" key="3">
    <source>
        <dbReference type="Proteomes" id="UP000799421"/>
    </source>
</evidence>
<gene>
    <name evidence="2" type="ORF">K470DRAFT_259099</name>
</gene>
<feature type="region of interest" description="Disordered" evidence="1">
    <location>
        <begin position="1"/>
        <end position="38"/>
    </location>
</feature>
<dbReference type="EMBL" id="MU005996">
    <property type="protein sequence ID" value="KAF2859216.1"/>
    <property type="molecule type" value="Genomic_DNA"/>
</dbReference>
<evidence type="ECO:0000256" key="1">
    <source>
        <dbReference type="SAM" id="MobiDB-lite"/>
    </source>
</evidence>
<protein>
    <submittedName>
        <fullName evidence="2">Uncharacterized protein</fullName>
    </submittedName>
</protein>
<accession>A0A6A7BV53</accession>
<feature type="compositionally biased region" description="Polar residues" evidence="1">
    <location>
        <begin position="16"/>
        <end position="26"/>
    </location>
</feature>
<evidence type="ECO:0000313" key="2">
    <source>
        <dbReference type="EMBL" id="KAF2859216.1"/>
    </source>
</evidence>
<sequence length="155" mass="16860">MIQKRQDSPVSRELTLDTSCESSSDCQDQEPKHQPRTEPMCLHDSVLVVAKTNLFLVTGSTTWRSACSATNLPPAKDQEPGTQPQKRQRVCSVLLKRCCFVRSASDDSAGPLAYPVLSSHGALSRRDASTHEGLIFGKALNSVSRFVVFLQGGIG</sequence>
<name>A0A6A7BV53_9PEZI</name>
<organism evidence="2 3">
    <name type="scientific">Piedraia hortae CBS 480.64</name>
    <dbReference type="NCBI Taxonomy" id="1314780"/>
    <lineage>
        <taxon>Eukaryota</taxon>
        <taxon>Fungi</taxon>
        <taxon>Dikarya</taxon>
        <taxon>Ascomycota</taxon>
        <taxon>Pezizomycotina</taxon>
        <taxon>Dothideomycetes</taxon>
        <taxon>Dothideomycetidae</taxon>
        <taxon>Capnodiales</taxon>
        <taxon>Piedraiaceae</taxon>
        <taxon>Piedraia</taxon>
    </lineage>
</organism>
<reference evidence="2" key="1">
    <citation type="journal article" date="2020" name="Stud. Mycol.">
        <title>101 Dothideomycetes genomes: a test case for predicting lifestyles and emergence of pathogens.</title>
        <authorList>
            <person name="Haridas S."/>
            <person name="Albert R."/>
            <person name="Binder M."/>
            <person name="Bloem J."/>
            <person name="Labutti K."/>
            <person name="Salamov A."/>
            <person name="Andreopoulos B."/>
            <person name="Baker S."/>
            <person name="Barry K."/>
            <person name="Bills G."/>
            <person name="Bluhm B."/>
            <person name="Cannon C."/>
            <person name="Castanera R."/>
            <person name="Culley D."/>
            <person name="Daum C."/>
            <person name="Ezra D."/>
            <person name="Gonzalez J."/>
            <person name="Henrissat B."/>
            <person name="Kuo A."/>
            <person name="Liang C."/>
            <person name="Lipzen A."/>
            <person name="Lutzoni F."/>
            <person name="Magnuson J."/>
            <person name="Mondo S."/>
            <person name="Nolan M."/>
            <person name="Ohm R."/>
            <person name="Pangilinan J."/>
            <person name="Park H.-J."/>
            <person name="Ramirez L."/>
            <person name="Alfaro M."/>
            <person name="Sun H."/>
            <person name="Tritt A."/>
            <person name="Yoshinaga Y."/>
            <person name="Zwiers L.-H."/>
            <person name="Turgeon B."/>
            <person name="Goodwin S."/>
            <person name="Spatafora J."/>
            <person name="Crous P."/>
            <person name="Grigoriev I."/>
        </authorList>
    </citation>
    <scope>NUCLEOTIDE SEQUENCE</scope>
    <source>
        <strain evidence="2">CBS 480.64</strain>
    </source>
</reference>